<sequence length="55" mass="6193">MVEDDQDLDRAAISGWIQLIICLIGNANTEMATERRKAILLKIEPKLINMALNEP</sequence>
<accession>A0AAD1RRE2</accession>
<feature type="non-terminal residue" evidence="1">
    <location>
        <position position="55"/>
    </location>
</feature>
<evidence type="ECO:0000313" key="1">
    <source>
        <dbReference type="EMBL" id="CAH2276811.1"/>
    </source>
</evidence>
<name>A0AAD1RRE2_PELCU</name>
<keyword evidence="2" id="KW-1185">Reference proteome</keyword>
<dbReference type="Proteomes" id="UP001295444">
    <property type="component" value="Chromosome 03"/>
</dbReference>
<protein>
    <submittedName>
        <fullName evidence="1">Uncharacterized protein</fullName>
    </submittedName>
</protein>
<dbReference type="AlphaFoldDB" id="A0AAD1RRE2"/>
<proteinExistence type="predicted"/>
<gene>
    <name evidence="1" type="ORF">PECUL_23A016131</name>
</gene>
<organism evidence="1 2">
    <name type="scientific">Pelobates cultripes</name>
    <name type="common">Western spadefoot toad</name>
    <dbReference type="NCBI Taxonomy" id="61616"/>
    <lineage>
        <taxon>Eukaryota</taxon>
        <taxon>Metazoa</taxon>
        <taxon>Chordata</taxon>
        <taxon>Craniata</taxon>
        <taxon>Vertebrata</taxon>
        <taxon>Euteleostomi</taxon>
        <taxon>Amphibia</taxon>
        <taxon>Batrachia</taxon>
        <taxon>Anura</taxon>
        <taxon>Pelobatoidea</taxon>
        <taxon>Pelobatidae</taxon>
        <taxon>Pelobates</taxon>
    </lineage>
</organism>
<dbReference type="EMBL" id="OW240914">
    <property type="protein sequence ID" value="CAH2276811.1"/>
    <property type="molecule type" value="Genomic_DNA"/>
</dbReference>
<evidence type="ECO:0000313" key="2">
    <source>
        <dbReference type="Proteomes" id="UP001295444"/>
    </source>
</evidence>
<reference evidence="1" key="1">
    <citation type="submission" date="2022-03" db="EMBL/GenBank/DDBJ databases">
        <authorList>
            <person name="Alioto T."/>
            <person name="Alioto T."/>
            <person name="Gomez Garrido J."/>
        </authorList>
    </citation>
    <scope>NUCLEOTIDE SEQUENCE</scope>
</reference>